<comment type="caution">
    <text evidence="3">The sequence shown here is derived from an EMBL/GenBank/DDBJ whole genome shotgun (WGS) entry which is preliminary data.</text>
</comment>
<evidence type="ECO:0000259" key="2">
    <source>
        <dbReference type="Pfam" id="PF01636"/>
    </source>
</evidence>
<name>A0A0W1A268_9GAMM</name>
<organism evidence="3 4">
    <name type="scientific">Legionella waltersii</name>
    <dbReference type="NCBI Taxonomy" id="66969"/>
    <lineage>
        <taxon>Bacteria</taxon>
        <taxon>Pseudomonadati</taxon>
        <taxon>Pseudomonadota</taxon>
        <taxon>Gammaproteobacteria</taxon>
        <taxon>Legionellales</taxon>
        <taxon>Legionellaceae</taxon>
        <taxon>Legionella</taxon>
    </lineage>
</organism>
<dbReference type="AlphaFoldDB" id="A0A0W1A268"/>
<dbReference type="InterPro" id="IPR011009">
    <property type="entry name" value="Kinase-like_dom_sf"/>
</dbReference>
<dbReference type="SUPFAM" id="SSF56112">
    <property type="entry name" value="Protein kinase-like (PK-like)"/>
    <property type="match status" value="1"/>
</dbReference>
<dbReference type="Pfam" id="PF01636">
    <property type="entry name" value="APH"/>
    <property type="match status" value="1"/>
</dbReference>
<dbReference type="InterPro" id="IPR002575">
    <property type="entry name" value="Aminoglycoside_PTrfase"/>
</dbReference>
<feature type="domain" description="Aminoglycoside phosphotransferase" evidence="2">
    <location>
        <begin position="58"/>
        <end position="262"/>
    </location>
</feature>
<dbReference type="Gene3D" id="3.30.200.20">
    <property type="entry name" value="Phosphorylase Kinase, domain 1"/>
    <property type="match status" value="1"/>
</dbReference>
<accession>A0A0W1A268</accession>
<keyword evidence="4" id="KW-1185">Reference proteome</keyword>
<protein>
    <submittedName>
        <fullName evidence="3">Spectinomycin phosphotransferase</fullName>
    </submittedName>
</protein>
<keyword evidence="3" id="KW-0808">Transferase</keyword>
<dbReference type="STRING" id="66969.Lwal_3148"/>
<feature type="region of interest" description="Disordered" evidence="1">
    <location>
        <begin position="1"/>
        <end position="20"/>
    </location>
</feature>
<dbReference type="PANTHER" id="PTHR39179">
    <property type="entry name" value="SPORE COAT PROTEIN I"/>
    <property type="match status" value="1"/>
</dbReference>
<sequence length="359" mass="41151">MNNLPKTKERKAIENLDHGGNHSLANNKLMMTKPIPEQELIELLKSHYGLCAYSAKILPLGADMNASIYKAETHSNSYFVKIIHDVLQDSPIEIMKLLHDSGIKHIISPIKSLEGKLVKILPHFKLIVYPFIEGENGFDRKLTKTEWIELGRVLKQIHSIQVPAAIQSNLRTEDFSTKWIILAGLLHDKINANTINSDVNVEFKRFFNDHFDKISRLIHSAKVLSKSIQSTRCNNVLCHSDIHAGNILINSQETFYIIDWDNPIMAPKERDLMFIGGGVGNVWNIPQESSYFFEGYGKAQINDEMLSYYRYVRILEDVVLYAEDILSPKQHDQSKRLSLYCFKSQFEENGVIDIAFRSF</sequence>
<evidence type="ECO:0000313" key="3">
    <source>
        <dbReference type="EMBL" id="KTD75107.1"/>
    </source>
</evidence>
<gene>
    <name evidence="3" type="primary">aph</name>
    <name evidence="3" type="ORF">Lwal_3148</name>
</gene>
<dbReference type="GO" id="GO:0016740">
    <property type="term" value="F:transferase activity"/>
    <property type="evidence" value="ECO:0007669"/>
    <property type="project" value="UniProtKB-KW"/>
</dbReference>
<dbReference type="PANTHER" id="PTHR39179:SF3">
    <property type="entry name" value="COTS-RELATED PROTEIN"/>
    <property type="match status" value="1"/>
</dbReference>
<reference evidence="3 4" key="1">
    <citation type="submission" date="2015-11" db="EMBL/GenBank/DDBJ databases">
        <title>Genomic analysis of 38 Legionella species identifies large and diverse effector repertoires.</title>
        <authorList>
            <person name="Burstein D."/>
            <person name="Amaro F."/>
            <person name="Zusman T."/>
            <person name="Lifshitz Z."/>
            <person name="Cohen O."/>
            <person name="Gilbert J.A."/>
            <person name="Pupko T."/>
            <person name="Shuman H.A."/>
            <person name="Segal G."/>
        </authorList>
    </citation>
    <scope>NUCLEOTIDE SEQUENCE [LARGE SCALE GENOMIC DNA]</scope>
    <source>
        <strain evidence="3 4">ATCC 51914</strain>
    </source>
</reference>
<dbReference type="Gene3D" id="1.10.510.10">
    <property type="entry name" value="Transferase(Phosphotransferase) domain 1"/>
    <property type="match status" value="1"/>
</dbReference>
<proteinExistence type="predicted"/>
<dbReference type="InterPro" id="IPR047175">
    <property type="entry name" value="CotS-like"/>
</dbReference>
<dbReference type="OrthoDB" id="236897at2"/>
<dbReference type="Gene3D" id="1.20.58.840">
    <property type="match status" value="1"/>
</dbReference>
<dbReference type="Proteomes" id="UP000054729">
    <property type="component" value="Unassembled WGS sequence"/>
</dbReference>
<dbReference type="EMBL" id="LNZB01000060">
    <property type="protein sequence ID" value="KTD75107.1"/>
    <property type="molecule type" value="Genomic_DNA"/>
</dbReference>
<evidence type="ECO:0000256" key="1">
    <source>
        <dbReference type="SAM" id="MobiDB-lite"/>
    </source>
</evidence>
<dbReference type="GO" id="GO:0042601">
    <property type="term" value="C:endospore-forming forespore"/>
    <property type="evidence" value="ECO:0007669"/>
    <property type="project" value="TreeGrafter"/>
</dbReference>
<dbReference type="PATRIC" id="fig|66969.6.peg.3436"/>
<evidence type="ECO:0000313" key="4">
    <source>
        <dbReference type="Proteomes" id="UP000054729"/>
    </source>
</evidence>
<dbReference type="RefSeq" id="WP_083500124.1">
    <property type="nucleotide sequence ID" value="NZ_CAAAIQ010000005.1"/>
</dbReference>